<dbReference type="InterPro" id="IPR036938">
    <property type="entry name" value="PAP2/HPO_sf"/>
</dbReference>
<dbReference type="AlphaFoldDB" id="A0A2W5KEJ9"/>
<comment type="caution">
    <text evidence="3">The sequence shown here is derived from an EMBL/GenBank/DDBJ whole genome shotgun (WGS) entry which is preliminary data.</text>
</comment>
<feature type="transmembrane region" description="Helical" evidence="1">
    <location>
        <begin position="158"/>
        <end position="176"/>
    </location>
</feature>
<gene>
    <name evidence="3" type="ORF">DI564_08995</name>
</gene>
<dbReference type="EMBL" id="QFPO01000006">
    <property type="protein sequence ID" value="PZQ15452.1"/>
    <property type="molecule type" value="Genomic_DNA"/>
</dbReference>
<keyword evidence="1" id="KW-0812">Transmembrane</keyword>
<feature type="transmembrane region" description="Helical" evidence="1">
    <location>
        <begin position="89"/>
        <end position="107"/>
    </location>
</feature>
<evidence type="ECO:0000256" key="1">
    <source>
        <dbReference type="SAM" id="Phobius"/>
    </source>
</evidence>
<name>A0A2W5KEJ9_9GAMM</name>
<proteinExistence type="predicted"/>
<keyword evidence="1" id="KW-1133">Transmembrane helix</keyword>
<keyword evidence="1" id="KW-0472">Membrane</keyword>
<feature type="transmembrane region" description="Helical" evidence="1">
    <location>
        <begin position="127"/>
        <end position="151"/>
    </location>
</feature>
<organism evidence="3 4">
    <name type="scientific">Rhodanobacter denitrificans</name>
    <dbReference type="NCBI Taxonomy" id="666685"/>
    <lineage>
        <taxon>Bacteria</taxon>
        <taxon>Pseudomonadati</taxon>
        <taxon>Pseudomonadota</taxon>
        <taxon>Gammaproteobacteria</taxon>
        <taxon>Lysobacterales</taxon>
        <taxon>Rhodanobacteraceae</taxon>
        <taxon>Rhodanobacter</taxon>
    </lineage>
</organism>
<accession>A0A2W5KEJ9</accession>
<dbReference type="Gene3D" id="1.20.144.10">
    <property type="entry name" value="Phosphatidic acid phosphatase type 2/haloperoxidase"/>
    <property type="match status" value="1"/>
</dbReference>
<sequence>MNRRLLLWTAAIAAALMLIGLAGLDVPLARAIRASGLENAAIFRVGLDALDTALGVHVWFWLAGTVCIAAGAIGLLWPYLPLPRRLPPALLAAGLVQVATIATMIQGKNAFGRMRPIALFESGDWSRIWFAGGGSFPSGHGAFYFGLFLPLAAIARPLWLRATLLAIPIYVVIARIDLARHFLSDVMASTLIAALYALAASFVLRRWLPPR</sequence>
<dbReference type="InterPro" id="IPR000326">
    <property type="entry name" value="PAP2/HPO"/>
</dbReference>
<evidence type="ECO:0000259" key="2">
    <source>
        <dbReference type="SMART" id="SM00014"/>
    </source>
</evidence>
<evidence type="ECO:0000313" key="3">
    <source>
        <dbReference type="EMBL" id="PZQ15452.1"/>
    </source>
</evidence>
<reference evidence="3 4" key="1">
    <citation type="submission" date="2017-08" db="EMBL/GenBank/DDBJ databases">
        <title>Infants hospitalized years apart are colonized by the same room-sourced microbial strains.</title>
        <authorList>
            <person name="Brooks B."/>
            <person name="Olm M.R."/>
            <person name="Firek B.A."/>
            <person name="Baker R."/>
            <person name="Thomas B.C."/>
            <person name="Morowitz M.J."/>
            <person name="Banfield J.F."/>
        </authorList>
    </citation>
    <scope>NUCLEOTIDE SEQUENCE [LARGE SCALE GENOMIC DNA]</scope>
    <source>
        <strain evidence="3">S2_005_003_R2_42</strain>
    </source>
</reference>
<evidence type="ECO:0000313" key="4">
    <source>
        <dbReference type="Proteomes" id="UP000249046"/>
    </source>
</evidence>
<feature type="transmembrane region" description="Helical" evidence="1">
    <location>
        <begin position="182"/>
        <end position="204"/>
    </location>
</feature>
<feature type="transmembrane region" description="Helical" evidence="1">
    <location>
        <begin position="58"/>
        <end position="77"/>
    </location>
</feature>
<feature type="domain" description="Phosphatidic acid phosphatase type 2/haloperoxidase" evidence="2">
    <location>
        <begin position="93"/>
        <end position="201"/>
    </location>
</feature>
<dbReference type="Proteomes" id="UP000249046">
    <property type="component" value="Unassembled WGS sequence"/>
</dbReference>
<dbReference type="SUPFAM" id="SSF48317">
    <property type="entry name" value="Acid phosphatase/Vanadium-dependent haloperoxidase"/>
    <property type="match status" value="1"/>
</dbReference>
<dbReference type="Pfam" id="PF01569">
    <property type="entry name" value="PAP2"/>
    <property type="match status" value="1"/>
</dbReference>
<protein>
    <recommendedName>
        <fullName evidence="2">Phosphatidic acid phosphatase type 2/haloperoxidase domain-containing protein</fullName>
    </recommendedName>
</protein>
<dbReference type="SMART" id="SM00014">
    <property type="entry name" value="acidPPc"/>
    <property type="match status" value="1"/>
</dbReference>